<feature type="region of interest" description="Disordered" evidence="1">
    <location>
        <begin position="40"/>
        <end position="89"/>
    </location>
</feature>
<organism evidence="2 3">
    <name type="scientific">Scophthalmus maximus</name>
    <name type="common">Turbot</name>
    <name type="synonym">Psetta maxima</name>
    <dbReference type="NCBI Taxonomy" id="52904"/>
    <lineage>
        <taxon>Eukaryota</taxon>
        <taxon>Metazoa</taxon>
        <taxon>Chordata</taxon>
        <taxon>Craniata</taxon>
        <taxon>Vertebrata</taxon>
        <taxon>Euteleostomi</taxon>
        <taxon>Actinopterygii</taxon>
        <taxon>Neopterygii</taxon>
        <taxon>Teleostei</taxon>
        <taxon>Neoteleostei</taxon>
        <taxon>Acanthomorphata</taxon>
        <taxon>Carangaria</taxon>
        <taxon>Pleuronectiformes</taxon>
        <taxon>Pleuronectoidei</taxon>
        <taxon>Scophthalmidae</taxon>
        <taxon>Scophthalmus</taxon>
    </lineage>
</organism>
<feature type="compositionally biased region" description="Basic and acidic residues" evidence="1">
    <location>
        <begin position="40"/>
        <end position="49"/>
    </location>
</feature>
<evidence type="ECO:0000313" key="2">
    <source>
        <dbReference type="EMBL" id="KAF0031730.1"/>
    </source>
</evidence>
<dbReference type="Proteomes" id="UP000438429">
    <property type="component" value="Unassembled WGS sequence"/>
</dbReference>
<dbReference type="EMBL" id="VEVO01000014">
    <property type="protein sequence ID" value="KAF0031730.1"/>
    <property type="molecule type" value="Genomic_DNA"/>
</dbReference>
<reference evidence="2 3" key="1">
    <citation type="submission" date="2019-06" db="EMBL/GenBank/DDBJ databases">
        <title>Draft genomes of female and male turbot (Scophthalmus maximus).</title>
        <authorList>
            <person name="Xu H."/>
            <person name="Xu X.-W."/>
            <person name="Shao C."/>
            <person name="Chen S."/>
        </authorList>
    </citation>
    <scope>NUCLEOTIDE SEQUENCE [LARGE SCALE GENOMIC DNA]</scope>
    <source>
        <strain evidence="2">Ysfricsl-2016a</strain>
        <tissue evidence="2">Blood</tissue>
    </source>
</reference>
<evidence type="ECO:0000313" key="3">
    <source>
        <dbReference type="Proteomes" id="UP000438429"/>
    </source>
</evidence>
<accession>A0A6A4SIL2</accession>
<sequence length="150" mass="16960">MHCMTDKSHKMSHSLIENEISSLHGPAAISHQERLYLSDAKDNNTRETLDGDPQGDGGTADEGRDSNKMKKNGESVYVRERERERKGESDRVMEEILLKTQDQNITACIYSHLFTMTSPCPTGFLPSDKVLHISDFDFKCTYSYASILLN</sequence>
<name>A0A6A4SIL2_SCOMX</name>
<dbReference type="AlphaFoldDB" id="A0A6A4SIL2"/>
<proteinExistence type="predicted"/>
<feature type="compositionally biased region" description="Basic and acidic residues" evidence="1">
    <location>
        <begin position="61"/>
        <end position="89"/>
    </location>
</feature>
<gene>
    <name evidence="2" type="ORF">F2P81_016285</name>
</gene>
<evidence type="ECO:0000256" key="1">
    <source>
        <dbReference type="SAM" id="MobiDB-lite"/>
    </source>
</evidence>
<comment type="caution">
    <text evidence="2">The sequence shown here is derived from an EMBL/GenBank/DDBJ whole genome shotgun (WGS) entry which is preliminary data.</text>
</comment>
<protein>
    <submittedName>
        <fullName evidence="2">Uncharacterized protein</fullName>
    </submittedName>
</protein>